<accession>A0AAV9V738</accession>
<evidence type="ECO:0000313" key="2">
    <source>
        <dbReference type="EMBL" id="KAK6354609.1"/>
    </source>
</evidence>
<evidence type="ECO:0008006" key="4">
    <source>
        <dbReference type="Google" id="ProtNLM"/>
    </source>
</evidence>
<keyword evidence="1" id="KW-0560">Oxidoreductase</keyword>
<proteinExistence type="predicted"/>
<sequence length="457" mass="50231">MNTSGSIAEGVNLTASKIYLQSPPASGAALPKATPESSAKASALLQQNHDNLHTFFDFEDRLHNHIAHHLLAIYALGADPANLQFAFDTNIKMQKPIGDEKPPALQTISQSTSWEDYLGKTELYHTFLEFFQNAINEVGWEKTIAQYLFSEQAVKDGMPERLVAGFLHPWIHLGYGIEFEQPAIVAEALAQTAVHDAWPSRYLKACAAAAAEAPKSDRPTMLSLAQEAHGSAKLRGSVKWSDPQKNKAVYANAFDEMVALAAKWHIAADADDATIRQAAAELASAAAYICAATPRTDKKVKFDFFLMHTVNSSVFLDVWVRQPWVTNAQKALLINYFGWMVINMYVSRGCADLNIEQVDTYKPKGGEAACENWEVIAARVVGLKDDGHVPKMVRALMNAAEVTEAYETLPGFGVGRERFLKIAAMAVDAAEDCAEGEPLWVRSVGHEEAWEKVPARL</sequence>
<dbReference type="PANTHER" id="PTHR35870">
    <property type="entry name" value="PROTEIN, PUTATIVE (AFU_ORTHOLOGUE AFUA_5G03330)-RELATED"/>
    <property type="match status" value="1"/>
</dbReference>
<dbReference type="PANTHER" id="PTHR35870:SF1">
    <property type="entry name" value="PROTEIN, PUTATIVE (AFU_ORTHOLOGUE AFUA_5G03330)-RELATED"/>
    <property type="match status" value="1"/>
</dbReference>
<gene>
    <name evidence="2" type="ORF">TWF696_003751</name>
</gene>
<comment type="caution">
    <text evidence="2">The sequence shown here is derived from an EMBL/GenBank/DDBJ whole genome shotgun (WGS) entry which is preliminary data.</text>
</comment>
<dbReference type="Pfam" id="PF14027">
    <property type="entry name" value="Questin_oxidase"/>
    <property type="match status" value="1"/>
</dbReference>
<organism evidence="2 3">
    <name type="scientific">Orbilia brochopaga</name>
    <dbReference type="NCBI Taxonomy" id="3140254"/>
    <lineage>
        <taxon>Eukaryota</taxon>
        <taxon>Fungi</taxon>
        <taxon>Dikarya</taxon>
        <taxon>Ascomycota</taxon>
        <taxon>Pezizomycotina</taxon>
        <taxon>Orbiliomycetes</taxon>
        <taxon>Orbiliales</taxon>
        <taxon>Orbiliaceae</taxon>
        <taxon>Orbilia</taxon>
    </lineage>
</organism>
<keyword evidence="3" id="KW-1185">Reference proteome</keyword>
<name>A0AAV9V738_9PEZI</name>
<reference evidence="2 3" key="1">
    <citation type="submission" date="2019-10" db="EMBL/GenBank/DDBJ databases">
        <authorList>
            <person name="Palmer J.M."/>
        </authorList>
    </citation>
    <scope>NUCLEOTIDE SEQUENCE [LARGE SCALE GENOMIC DNA]</scope>
    <source>
        <strain evidence="2 3">TWF696</strain>
    </source>
</reference>
<dbReference type="Proteomes" id="UP001375240">
    <property type="component" value="Unassembled WGS sequence"/>
</dbReference>
<dbReference type="AlphaFoldDB" id="A0AAV9V738"/>
<protein>
    <recommendedName>
        <fullName evidence="4">Oxidoreductase AflY</fullName>
    </recommendedName>
</protein>
<evidence type="ECO:0000313" key="3">
    <source>
        <dbReference type="Proteomes" id="UP001375240"/>
    </source>
</evidence>
<evidence type="ECO:0000256" key="1">
    <source>
        <dbReference type="ARBA" id="ARBA00023002"/>
    </source>
</evidence>
<dbReference type="EMBL" id="JAVHNQ010000002">
    <property type="protein sequence ID" value="KAK6354609.1"/>
    <property type="molecule type" value="Genomic_DNA"/>
</dbReference>
<dbReference type="GO" id="GO:0016491">
    <property type="term" value="F:oxidoreductase activity"/>
    <property type="evidence" value="ECO:0007669"/>
    <property type="project" value="UniProtKB-KW"/>
</dbReference>
<dbReference type="InterPro" id="IPR025337">
    <property type="entry name" value="Questin_oxidase-like"/>
</dbReference>